<reference evidence="8" key="1">
    <citation type="journal article" date="2014" name="Int. J. Syst. Evol. Microbiol.">
        <title>Complete genome sequence of Corynebacterium casei LMG S-19264T (=DSM 44701T), isolated from a smear-ripened cheese.</title>
        <authorList>
            <consortium name="US DOE Joint Genome Institute (JGI-PGF)"/>
            <person name="Walter F."/>
            <person name="Albersmeier A."/>
            <person name="Kalinowski J."/>
            <person name="Ruckert C."/>
        </authorList>
    </citation>
    <scope>NUCLEOTIDE SEQUENCE</scope>
    <source>
        <strain evidence="8">CGMCC 1.15763</strain>
    </source>
</reference>
<name>A0A917HY72_9FLAO</name>
<dbReference type="Gene3D" id="3.40.50.2300">
    <property type="match status" value="1"/>
</dbReference>
<dbReference type="Pfam" id="PF00072">
    <property type="entry name" value="Response_reg"/>
    <property type="match status" value="1"/>
</dbReference>
<dbReference type="CDD" id="cd06170">
    <property type="entry name" value="LuxR_C_like"/>
    <property type="match status" value="1"/>
</dbReference>
<dbReference type="InterPro" id="IPR000792">
    <property type="entry name" value="Tscrpt_reg_LuxR_C"/>
</dbReference>
<evidence type="ECO:0000256" key="1">
    <source>
        <dbReference type="ARBA" id="ARBA00022553"/>
    </source>
</evidence>
<dbReference type="GO" id="GO:0006355">
    <property type="term" value="P:regulation of DNA-templated transcription"/>
    <property type="evidence" value="ECO:0007669"/>
    <property type="project" value="InterPro"/>
</dbReference>
<dbReference type="RefSeq" id="WP_188598504.1">
    <property type="nucleotide sequence ID" value="NZ_BMJW01000001.1"/>
</dbReference>
<evidence type="ECO:0000313" key="9">
    <source>
        <dbReference type="Proteomes" id="UP000633278"/>
    </source>
</evidence>
<dbReference type="Pfam" id="PF00196">
    <property type="entry name" value="GerE"/>
    <property type="match status" value="1"/>
</dbReference>
<evidence type="ECO:0000259" key="6">
    <source>
        <dbReference type="PROSITE" id="PS50043"/>
    </source>
</evidence>
<dbReference type="Proteomes" id="UP000633278">
    <property type="component" value="Unassembled WGS sequence"/>
</dbReference>
<keyword evidence="1 5" id="KW-0597">Phosphoprotein</keyword>
<dbReference type="PANTHER" id="PTHR43214:SF41">
    <property type="entry name" value="NITRATE_NITRITE RESPONSE REGULATOR PROTEIN NARP"/>
    <property type="match status" value="1"/>
</dbReference>
<gene>
    <name evidence="8" type="ORF">GCM10011416_13550</name>
</gene>
<dbReference type="GO" id="GO:0000160">
    <property type="term" value="P:phosphorelay signal transduction system"/>
    <property type="evidence" value="ECO:0007669"/>
    <property type="project" value="InterPro"/>
</dbReference>
<keyword evidence="9" id="KW-1185">Reference proteome</keyword>
<dbReference type="SMART" id="SM00421">
    <property type="entry name" value="HTH_LUXR"/>
    <property type="match status" value="1"/>
</dbReference>
<protein>
    <submittedName>
        <fullName evidence="8">DNA-binding response regulator</fullName>
    </submittedName>
</protein>
<dbReference type="PROSITE" id="PS50043">
    <property type="entry name" value="HTH_LUXR_2"/>
    <property type="match status" value="1"/>
</dbReference>
<evidence type="ECO:0000256" key="5">
    <source>
        <dbReference type="PROSITE-ProRule" id="PRU00169"/>
    </source>
</evidence>
<keyword evidence="2" id="KW-0805">Transcription regulation</keyword>
<feature type="domain" description="Response regulatory" evidence="7">
    <location>
        <begin position="6"/>
        <end position="122"/>
    </location>
</feature>
<sequence length="221" mass="24596">MKEKIKVHVADDHMVLIEGIIAMVNTDEAIEVIGYSQTGTEVLDWFAKNKADVLILDVNMPGKDGIEVLKSLSVSAKKPKIIMLSSFDDIRFVKELTTFGADGFVAKTSAGEHIIKAIKSVYEGQSYFNDEVKEGLFNLFVGQDVPKGQRPDEAAEKIRTLTEREMDVLKMIAKEYSTTEIAEALHISIYTVGSYRKNLLKKLNIKNVVGLALFAVKNKII</sequence>
<dbReference type="PRINTS" id="PR00038">
    <property type="entry name" value="HTHLUXR"/>
</dbReference>
<dbReference type="SUPFAM" id="SSF52172">
    <property type="entry name" value="CheY-like"/>
    <property type="match status" value="1"/>
</dbReference>
<accession>A0A917HY72</accession>
<dbReference type="CDD" id="cd17535">
    <property type="entry name" value="REC_NarL-like"/>
    <property type="match status" value="1"/>
</dbReference>
<dbReference type="GO" id="GO:0003677">
    <property type="term" value="F:DNA binding"/>
    <property type="evidence" value="ECO:0007669"/>
    <property type="project" value="UniProtKB-KW"/>
</dbReference>
<dbReference type="InterPro" id="IPR001789">
    <property type="entry name" value="Sig_transdc_resp-reg_receiver"/>
</dbReference>
<proteinExistence type="predicted"/>
<dbReference type="AlphaFoldDB" id="A0A917HY72"/>
<dbReference type="InterPro" id="IPR039420">
    <property type="entry name" value="WalR-like"/>
</dbReference>
<feature type="modified residue" description="4-aspartylphosphate" evidence="5">
    <location>
        <position position="57"/>
    </location>
</feature>
<dbReference type="SMART" id="SM00448">
    <property type="entry name" value="REC"/>
    <property type="match status" value="1"/>
</dbReference>
<dbReference type="InterPro" id="IPR011006">
    <property type="entry name" value="CheY-like_superfamily"/>
</dbReference>
<comment type="caution">
    <text evidence="8">The sequence shown here is derived from an EMBL/GenBank/DDBJ whole genome shotgun (WGS) entry which is preliminary data.</text>
</comment>
<dbReference type="PANTHER" id="PTHR43214">
    <property type="entry name" value="TWO-COMPONENT RESPONSE REGULATOR"/>
    <property type="match status" value="1"/>
</dbReference>
<dbReference type="InterPro" id="IPR016032">
    <property type="entry name" value="Sig_transdc_resp-reg_C-effctor"/>
</dbReference>
<keyword evidence="4" id="KW-0804">Transcription</keyword>
<keyword evidence="3 8" id="KW-0238">DNA-binding</keyword>
<evidence type="ECO:0000259" key="7">
    <source>
        <dbReference type="PROSITE" id="PS50110"/>
    </source>
</evidence>
<dbReference type="EMBL" id="BMJW01000001">
    <property type="protein sequence ID" value="GGG96946.1"/>
    <property type="molecule type" value="Genomic_DNA"/>
</dbReference>
<dbReference type="InterPro" id="IPR058245">
    <property type="entry name" value="NreC/VraR/RcsB-like_REC"/>
</dbReference>
<dbReference type="SUPFAM" id="SSF46894">
    <property type="entry name" value="C-terminal effector domain of the bipartite response regulators"/>
    <property type="match status" value="1"/>
</dbReference>
<evidence type="ECO:0000256" key="4">
    <source>
        <dbReference type="ARBA" id="ARBA00023163"/>
    </source>
</evidence>
<evidence type="ECO:0000256" key="2">
    <source>
        <dbReference type="ARBA" id="ARBA00023015"/>
    </source>
</evidence>
<evidence type="ECO:0000256" key="3">
    <source>
        <dbReference type="ARBA" id="ARBA00023125"/>
    </source>
</evidence>
<feature type="domain" description="HTH luxR-type" evidence="6">
    <location>
        <begin position="154"/>
        <end position="219"/>
    </location>
</feature>
<evidence type="ECO:0000313" key="8">
    <source>
        <dbReference type="EMBL" id="GGG96946.1"/>
    </source>
</evidence>
<reference evidence="8" key="2">
    <citation type="submission" date="2020-09" db="EMBL/GenBank/DDBJ databases">
        <authorList>
            <person name="Sun Q."/>
            <person name="Zhou Y."/>
        </authorList>
    </citation>
    <scope>NUCLEOTIDE SEQUENCE</scope>
    <source>
        <strain evidence="8">CGMCC 1.15763</strain>
    </source>
</reference>
<dbReference type="PROSITE" id="PS50110">
    <property type="entry name" value="RESPONSE_REGULATORY"/>
    <property type="match status" value="1"/>
</dbReference>
<organism evidence="8 9">
    <name type="scientific">Polaribacter pacificus</name>
    <dbReference type="NCBI Taxonomy" id="1775173"/>
    <lineage>
        <taxon>Bacteria</taxon>
        <taxon>Pseudomonadati</taxon>
        <taxon>Bacteroidota</taxon>
        <taxon>Flavobacteriia</taxon>
        <taxon>Flavobacteriales</taxon>
        <taxon>Flavobacteriaceae</taxon>
    </lineage>
</organism>